<gene>
    <name evidence="1" type="ORF">ADZ36_13120</name>
</gene>
<reference evidence="1" key="1">
    <citation type="submission" date="2015-07" db="EMBL/GenBank/DDBJ databases">
        <title>Draft genome sequence of Streptomyces fradiae, a resistant strain to nitron-oligomycin.</title>
        <authorList>
            <person name="Vatlin A.A."/>
            <person name="Bekker O.B."/>
            <person name="Danilenko V.N."/>
        </authorList>
    </citation>
    <scope>NUCLEOTIDE SEQUENCE</scope>
    <source>
        <strain evidence="1">Olg1-1</strain>
    </source>
</reference>
<evidence type="ECO:0000313" key="1">
    <source>
        <dbReference type="EMBL" id="KNE82098.1"/>
    </source>
</evidence>
<dbReference type="EMBL" id="LGSP01000020">
    <property type="protein sequence ID" value="KNE82098.1"/>
    <property type="molecule type" value="Genomic_DNA"/>
</dbReference>
<evidence type="ECO:0000313" key="2">
    <source>
        <dbReference type="Proteomes" id="UP000037185"/>
    </source>
</evidence>
<proteinExistence type="predicted"/>
<sequence>MIRKSVLPSVTARHSLGALAVAGLLAASVAAAPSASAAPERADVSVYVWATNVNVRNSYSSTCDNYPSRANCATVTRVSTTWVNAWCQTPGETINDSGYSSRWWTFLQAPDGTWGWVSNVYIRGEAHLSNVPDCA</sequence>
<name>A0ACC4WC90_STRFR</name>
<comment type="caution">
    <text evidence="1">The sequence shown here is derived from an EMBL/GenBank/DDBJ whole genome shotgun (WGS) entry which is preliminary data.</text>
</comment>
<organism evidence="1 2">
    <name type="scientific">Streptomyces fradiae</name>
    <name type="common">Streptomyces roseoflavus</name>
    <dbReference type="NCBI Taxonomy" id="1906"/>
    <lineage>
        <taxon>Bacteria</taxon>
        <taxon>Bacillati</taxon>
        <taxon>Actinomycetota</taxon>
        <taxon>Actinomycetes</taxon>
        <taxon>Kitasatosporales</taxon>
        <taxon>Streptomycetaceae</taxon>
        <taxon>Streptomyces</taxon>
    </lineage>
</organism>
<protein>
    <submittedName>
        <fullName evidence="1">Uncharacterized protein</fullName>
    </submittedName>
</protein>
<accession>A0ACC4WC90</accession>
<keyword evidence="2" id="KW-1185">Reference proteome</keyword>
<dbReference type="Proteomes" id="UP000037185">
    <property type="component" value="Unassembled WGS sequence"/>
</dbReference>